<dbReference type="InterPro" id="IPR000215">
    <property type="entry name" value="Serpin_fam"/>
</dbReference>
<evidence type="ECO:0000313" key="4">
    <source>
        <dbReference type="Proteomes" id="UP001589890"/>
    </source>
</evidence>
<organism evidence="3 4">
    <name type="scientific">Kribbella deserti</name>
    <dbReference type="NCBI Taxonomy" id="1926257"/>
    <lineage>
        <taxon>Bacteria</taxon>
        <taxon>Bacillati</taxon>
        <taxon>Actinomycetota</taxon>
        <taxon>Actinomycetes</taxon>
        <taxon>Propionibacteriales</taxon>
        <taxon>Kribbellaceae</taxon>
        <taxon>Kribbella</taxon>
    </lineage>
</organism>
<evidence type="ECO:0000313" key="3">
    <source>
        <dbReference type="EMBL" id="MFC0626576.1"/>
    </source>
</evidence>
<keyword evidence="4" id="KW-1185">Reference proteome</keyword>
<comment type="similarity">
    <text evidence="1">Belongs to the serpin family.</text>
</comment>
<protein>
    <submittedName>
        <fullName evidence="3">Serpin family protein</fullName>
    </submittedName>
</protein>
<name>A0ABV6QPL0_9ACTN</name>
<dbReference type="Pfam" id="PF00079">
    <property type="entry name" value="Serpin"/>
    <property type="match status" value="2"/>
</dbReference>
<dbReference type="SMART" id="SM00093">
    <property type="entry name" value="SERPIN"/>
    <property type="match status" value="1"/>
</dbReference>
<dbReference type="PANTHER" id="PTHR11461:SF211">
    <property type="entry name" value="GH10112P-RELATED"/>
    <property type="match status" value="1"/>
</dbReference>
<accession>A0ABV6QPL0</accession>
<dbReference type="PANTHER" id="PTHR11461">
    <property type="entry name" value="SERINE PROTEASE INHIBITOR, SERPIN"/>
    <property type="match status" value="1"/>
</dbReference>
<dbReference type="InterPro" id="IPR023796">
    <property type="entry name" value="Serpin_dom"/>
</dbReference>
<dbReference type="InterPro" id="IPR036186">
    <property type="entry name" value="Serpin_sf"/>
</dbReference>
<dbReference type="Proteomes" id="UP001589890">
    <property type="component" value="Unassembled WGS sequence"/>
</dbReference>
<evidence type="ECO:0000259" key="2">
    <source>
        <dbReference type="SMART" id="SM00093"/>
    </source>
</evidence>
<dbReference type="InterPro" id="IPR042178">
    <property type="entry name" value="Serpin_sf_1"/>
</dbReference>
<evidence type="ECO:0000256" key="1">
    <source>
        <dbReference type="RuleBase" id="RU000411"/>
    </source>
</evidence>
<dbReference type="EMBL" id="JBHLTC010000028">
    <property type="protein sequence ID" value="MFC0626576.1"/>
    <property type="molecule type" value="Genomic_DNA"/>
</dbReference>
<dbReference type="SUPFAM" id="SSF56574">
    <property type="entry name" value="Serpins"/>
    <property type="match status" value="2"/>
</dbReference>
<proteinExistence type="inferred from homology"/>
<feature type="domain" description="Serpin" evidence="2">
    <location>
        <begin position="10"/>
        <end position="389"/>
    </location>
</feature>
<reference evidence="3 4" key="1">
    <citation type="submission" date="2024-09" db="EMBL/GenBank/DDBJ databases">
        <authorList>
            <person name="Sun Q."/>
            <person name="Mori K."/>
        </authorList>
    </citation>
    <scope>NUCLEOTIDE SEQUENCE [LARGE SCALE GENOMIC DNA]</scope>
    <source>
        <strain evidence="3 4">CGMCC 1.15906</strain>
    </source>
</reference>
<dbReference type="RefSeq" id="WP_380050354.1">
    <property type="nucleotide sequence ID" value="NZ_JBHLTC010000028.1"/>
</dbReference>
<dbReference type="Gene3D" id="3.30.497.10">
    <property type="entry name" value="Antithrombin, subunit I, domain 2"/>
    <property type="match status" value="2"/>
</dbReference>
<gene>
    <name evidence="3" type="ORF">ACFFGN_21030</name>
</gene>
<comment type="caution">
    <text evidence="3">The sequence shown here is derived from an EMBL/GenBank/DDBJ whole genome shotgun (WGS) entry which is preliminary data.</text>
</comment>
<sequence>MEPEAGQAVHALTSRWARSLPAGNSVMSALGLWPLLAIMATAADEPGRAELAAAVGLPPETSAARGAGLIRDIDTSHDLHAALGVWVHESLKLSESFGEVVPAELVGALTGDPVRDKAKLDAWATAHTDGMIEQMPIEVTPDLAVVLATALALRTTWVRPFNEQIKQVYDGPWAGGSWHWLNRTDADLTTIKRYDDTAAGPLTVATVTGDADVDILLAIGEPRAGQHDVLAGLLQAAADPAGGRSGADLIGGGVGEQVSPAVQVAMSTTPRPVVQLSLPSFSISMEHDLLDQAELFGLTTVSSDPGAQGHFTAISPTPLRLGQAKQTVLARFFAKGFEAAAVTAMGMVRTSMPMERERKLVVDLDRPFAFTAVHRATRLPIVTGWLATPSEPGA</sequence>